<comment type="caution">
    <text evidence="2">The sequence shown here is derived from an EMBL/GenBank/DDBJ whole genome shotgun (WGS) entry which is preliminary data.</text>
</comment>
<proteinExistence type="predicted"/>
<dbReference type="Proteomes" id="UP000020467">
    <property type="component" value="Unassembled WGS sequence"/>
</dbReference>
<organism evidence="2 3">
    <name type="scientific">Colletotrichum fioriniae PJ7</name>
    <dbReference type="NCBI Taxonomy" id="1445577"/>
    <lineage>
        <taxon>Eukaryota</taxon>
        <taxon>Fungi</taxon>
        <taxon>Dikarya</taxon>
        <taxon>Ascomycota</taxon>
        <taxon>Pezizomycotina</taxon>
        <taxon>Sordariomycetes</taxon>
        <taxon>Hypocreomycetidae</taxon>
        <taxon>Glomerellales</taxon>
        <taxon>Glomerellaceae</taxon>
        <taxon>Colletotrichum</taxon>
        <taxon>Colletotrichum acutatum species complex</taxon>
    </lineage>
</organism>
<feature type="chain" id="PRO_5001456085" evidence="1">
    <location>
        <begin position="20"/>
        <end position="98"/>
    </location>
</feature>
<dbReference type="AlphaFoldDB" id="A0A010RTC0"/>
<dbReference type="eggNOG" id="ENOG502R6AI">
    <property type="taxonomic scope" value="Eukaryota"/>
</dbReference>
<name>A0A010RTC0_9PEZI</name>
<reference evidence="2 3" key="1">
    <citation type="submission" date="2014-02" db="EMBL/GenBank/DDBJ databases">
        <title>The genome sequence of Colletotrichum fioriniae PJ7.</title>
        <authorList>
            <person name="Baroncelli R."/>
            <person name="Thon M.R."/>
        </authorList>
    </citation>
    <scope>NUCLEOTIDE SEQUENCE [LARGE SCALE GENOMIC DNA]</scope>
    <source>
        <strain evidence="2 3">PJ7</strain>
    </source>
</reference>
<evidence type="ECO:0000313" key="2">
    <source>
        <dbReference type="EMBL" id="EXF83806.1"/>
    </source>
</evidence>
<dbReference type="HOGENOM" id="CLU_2359608_0_0_1"/>
<protein>
    <submittedName>
        <fullName evidence="2">Uncharacterized protein</fullName>
    </submittedName>
</protein>
<dbReference type="KEGG" id="cfj:CFIO01_01533"/>
<feature type="signal peptide" evidence="1">
    <location>
        <begin position="1"/>
        <end position="19"/>
    </location>
</feature>
<gene>
    <name evidence="2" type="ORF">CFIO01_01533</name>
</gene>
<accession>A0A010RTC0</accession>
<sequence length="98" mass="10421">MFSFNAIIALMGIAVIVNGAPTDSTVTKRLDDIKNCYCGRDTGSALVSDPTSTKNACPDYGTVGGPYPTKCQIMIDINEPLFVAKCKALGQPTGWCEK</sequence>
<dbReference type="OrthoDB" id="4789871at2759"/>
<keyword evidence="3" id="KW-1185">Reference proteome</keyword>
<evidence type="ECO:0000313" key="3">
    <source>
        <dbReference type="Proteomes" id="UP000020467"/>
    </source>
</evidence>
<keyword evidence="1" id="KW-0732">Signal</keyword>
<dbReference type="EMBL" id="JARH01000222">
    <property type="protein sequence ID" value="EXF83806.1"/>
    <property type="molecule type" value="Genomic_DNA"/>
</dbReference>
<evidence type="ECO:0000256" key="1">
    <source>
        <dbReference type="SAM" id="SignalP"/>
    </source>
</evidence>